<dbReference type="PROSITE" id="PS50244">
    <property type="entry name" value="S5A_REDUCTASE"/>
    <property type="match status" value="1"/>
</dbReference>
<accession>A0A7S1Z2S3</accession>
<protein>
    <recommendedName>
        <fullName evidence="3">Steroid 5-alpha reductase C-terminal domain-containing protein</fullName>
    </recommendedName>
</protein>
<proteinExistence type="predicted"/>
<feature type="transmembrane region" description="Helical" evidence="1">
    <location>
        <begin position="226"/>
        <end position="247"/>
    </location>
</feature>
<reference evidence="2" key="1">
    <citation type="submission" date="2021-01" db="EMBL/GenBank/DDBJ databases">
        <authorList>
            <person name="Corre E."/>
            <person name="Pelletier E."/>
            <person name="Niang G."/>
            <person name="Scheremetjew M."/>
            <person name="Finn R."/>
            <person name="Kale V."/>
            <person name="Holt S."/>
            <person name="Cochrane G."/>
            <person name="Meng A."/>
            <person name="Brown T."/>
            <person name="Cohen L."/>
        </authorList>
    </citation>
    <scope>NUCLEOTIDE SEQUENCE</scope>
    <source>
        <strain evidence="2">Pop2</strain>
    </source>
</reference>
<gene>
    <name evidence="2" type="ORF">DBRI1063_LOCUS9191</name>
</gene>
<dbReference type="InterPro" id="IPR010721">
    <property type="entry name" value="UstE-like"/>
</dbReference>
<keyword evidence="1" id="KW-0472">Membrane</keyword>
<name>A0A7S1Z2S3_9STRA</name>
<dbReference type="Pfam" id="PF06966">
    <property type="entry name" value="DUF1295"/>
    <property type="match status" value="1"/>
</dbReference>
<dbReference type="Gene3D" id="1.20.120.1630">
    <property type="match status" value="1"/>
</dbReference>
<dbReference type="PANTHER" id="PTHR32251">
    <property type="entry name" value="3-OXO-5-ALPHA-STEROID 4-DEHYDROGENASE"/>
    <property type="match status" value="1"/>
</dbReference>
<keyword evidence="1" id="KW-1133">Transmembrane helix</keyword>
<evidence type="ECO:0000256" key="1">
    <source>
        <dbReference type="SAM" id="Phobius"/>
    </source>
</evidence>
<feature type="transmembrane region" description="Helical" evidence="1">
    <location>
        <begin position="26"/>
        <end position="43"/>
    </location>
</feature>
<keyword evidence="1" id="KW-0812">Transmembrane</keyword>
<dbReference type="GO" id="GO:0016020">
    <property type="term" value="C:membrane"/>
    <property type="evidence" value="ECO:0007669"/>
    <property type="project" value="TreeGrafter"/>
</dbReference>
<evidence type="ECO:0000313" key="2">
    <source>
        <dbReference type="EMBL" id="CAD9326519.1"/>
    </source>
</evidence>
<dbReference type="EMBL" id="HBGN01014370">
    <property type="protein sequence ID" value="CAD9326519.1"/>
    <property type="molecule type" value="Transcribed_RNA"/>
</dbReference>
<sequence>MPLLVLVVTLLGTSIGFQSFLYFVTVGYALAIFLVSSMALLVYNNKASHTIPTLTNIHTSLALLWSLRLMIFLLHREYVNWPQLHKRTIQVNERSRMESKFSVWIICSFFYATMVMPCIYRMQDAIIVADENYIPSSSSSSWGIVGKIGLILQGTGLLLESVADAQKSSFKSRNRGENRSKWCHVGLWKYSTHPNFLGEGMFWVGTYLGGIGCCCCRSKSKNRRSIMPWMICTVGLLFITFVIRGAVESLSVKQLRNYGQDGEFLEFKKTHGFFGPFRIPKHLAVLSF</sequence>
<dbReference type="AlphaFoldDB" id="A0A7S1Z2S3"/>
<dbReference type="PANTHER" id="PTHR32251:SF15">
    <property type="entry name" value="3-OXO-5-ALPHA-STEROID 4-DEHYDROGENASE (DUF1295)"/>
    <property type="match status" value="1"/>
</dbReference>
<feature type="transmembrane region" description="Helical" evidence="1">
    <location>
        <begin position="101"/>
        <end position="120"/>
    </location>
</feature>
<organism evidence="2">
    <name type="scientific">Ditylum brightwellii</name>
    <dbReference type="NCBI Taxonomy" id="49249"/>
    <lineage>
        <taxon>Eukaryota</taxon>
        <taxon>Sar</taxon>
        <taxon>Stramenopiles</taxon>
        <taxon>Ochrophyta</taxon>
        <taxon>Bacillariophyta</taxon>
        <taxon>Mediophyceae</taxon>
        <taxon>Lithodesmiophycidae</taxon>
        <taxon>Lithodesmiales</taxon>
        <taxon>Lithodesmiaceae</taxon>
        <taxon>Ditylum</taxon>
    </lineage>
</organism>
<evidence type="ECO:0008006" key="3">
    <source>
        <dbReference type="Google" id="ProtNLM"/>
    </source>
</evidence>